<dbReference type="EMBL" id="JAYMYQ010000006">
    <property type="protein sequence ID" value="KAK7324003.1"/>
    <property type="molecule type" value="Genomic_DNA"/>
</dbReference>
<evidence type="ECO:0000313" key="2">
    <source>
        <dbReference type="Proteomes" id="UP001367508"/>
    </source>
</evidence>
<evidence type="ECO:0000313" key="1">
    <source>
        <dbReference type="EMBL" id="KAK7324003.1"/>
    </source>
</evidence>
<comment type="caution">
    <text evidence="1">The sequence shown here is derived from an EMBL/GenBank/DDBJ whole genome shotgun (WGS) entry which is preliminary data.</text>
</comment>
<sequence length="156" mass="17055">MLNVCFGLEGNGQILEPCEGCSSKSESSMCAEPRNILGTGAIPSNLVPQQPHHQCSCLGIWVLDLHCLGIRMTARKKAILDFTTTSNAQPSTIITEATAVSSARSKVTTLYDSFQKLRSFCILYKDGIQFEVSGRDIGAFVIHSCAALARYWNEQH</sequence>
<dbReference type="Proteomes" id="UP001367508">
    <property type="component" value="Unassembled WGS sequence"/>
</dbReference>
<gene>
    <name evidence="1" type="ORF">VNO77_27508</name>
</gene>
<reference evidence="1 2" key="1">
    <citation type="submission" date="2024-01" db="EMBL/GenBank/DDBJ databases">
        <title>The genomes of 5 underutilized Papilionoideae crops provide insights into root nodulation and disease resistanc.</title>
        <authorList>
            <person name="Jiang F."/>
        </authorList>
    </citation>
    <scope>NUCLEOTIDE SEQUENCE [LARGE SCALE GENOMIC DNA]</scope>
    <source>
        <strain evidence="1">LVBAO_FW01</strain>
        <tissue evidence="1">Leaves</tissue>
    </source>
</reference>
<keyword evidence="2" id="KW-1185">Reference proteome</keyword>
<dbReference type="AlphaFoldDB" id="A0AAN9QAK4"/>
<proteinExistence type="predicted"/>
<protein>
    <submittedName>
        <fullName evidence="1">Uncharacterized protein</fullName>
    </submittedName>
</protein>
<accession>A0AAN9QAK4</accession>
<organism evidence="1 2">
    <name type="scientific">Canavalia gladiata</name>
    <name type="common">Sword bean</name>
    <name type="synonym">Dolichos gladiatus</name>
    <dbReference type="NCBI Taxonomy" id="3824"/>
    <lineage>
        <taxon>Eukaryota</taxon>
        <taxon>Viridiplantae</taxon>
        <taxon>Streptophyta</taxon>
        <taxon>Embryophyta</taxon>
        <taxon>Tracheophyta</taxon>
        <taxon>Spermatophyta</taxon>
        <taxon>Magnoliopsida</taxon>
        <taxon>eudicotyledons</taxon>
        <taxon>Gunneridae</taxon>
        <taxon>Pentapetalae</taxon>
        <taxon>rosids</taxon>
        <taxon>fabids</taxon>
        <taxon>Fabales</taxon>
        <taxon>Fabaceae</taxon>
        <taxon>Papilionoideae</taxon>
        <taxon>50 kb inversion clade</taxon>
        <taxon>NPAAA clade</taxon>
        <taxon>indigoferoid/millettioid clade</taxon>
        <taxon>Phaseoleae</taxon>
        <taxon>Canavalia</taxon>
    </lineage>
</organism>
<name>A0AAN9QAK4_CANGL</name>